<dbReference type="OrthoDB" id="3676909at2"/>
<dbReference type="PANTHER" id="PTHR35201">
    <property type="entry name" value="TERPENE SYNTHASE"/>
    <property type="match status" value="1"/>
</dbReference>
<dbReference type="Pfam" id="PF19086">
    <property type="entry name" value="Terpene_syn_C_2"/>
    <property type="match status" value="1"/>
</dbReference>
<dbReference type="AlphaFoldDB" id="A0A3A9ZFC5"/>
<keyword evidence="4" id="KW-1185">Reference proteome</keyword>
<evidence type="ECO:0000256" key="2">
    <source>
        <dbReference type="RuleBase" id="RU366034"/>
    </source>
</evidence>
<keyword evidence="1 2" id="KW-0456">Lyase</keyword>
<comment type="caution">
    <text evidence="3">The sequence shown here is derived from an EMBL/GenBank/DDBJ whole genome shotgun (WGS) entry which is preliminary data.</text>
</comment>
<dbReference type="SFLD" id="SFLDG01020">
    <property type="entry name" value="Terpene_Cyclase_Like_2"/>
    <property type="match status" value="1"/>
</dbReference>
<dbReference type="EC" id="4.2.3.-" evidence="2"/>
<dbReference type="InterPro" id="IPR034686">
    <property type="entry name" value="Terpene_cyclase-like_2"/>
</dbReference>
<keyword evidence="2" id="KW-0479">Metal-binding</keyword>
<accession>A0A3A9ZFC5</accession>
<protein>
    <recommendedName>
        <fullName evidence="2">Terpene synthase</fullName>
        <ecNumber evidence="2">4.2.3.-</ecNumber>
    </recommendedName>
</protein>
<comment type="similarity">
    <text evidence="2">Belongs to the terpene synthase family.</text>
</comment>
<dbReference type="EMBL" id="RBAL01000002">
    <property type="protein sequence ID" value="RKN45936.1"/>
    <property type="molecule type" value="Genomic_DNA"/>
</dbReference>
<dbReference type="RefSeq" id="WP_120676136.1">
    <property type="nucleotide sequence ID" value="NZ_RBAL01000002.1"/>
</dbReference>
<comment type="cofactor">
    <cofactor evidence="2">
        <name>Mg(2+)</name>
        <dbReference type="ChEBI" id="CHEBI:18420"/>
    </cofactor>
</comment>
<dbReference type="Gene3D" id="1.10.600.10">
    <property type="entry name" value="Farnesyl Diphosphate Synthase"/>
    <property type="match status" value="1"/>
</dbReference>
<evidence type="ECO:0000313" key="4">
    <source>
        <dbReference type="Proteomes" id="UP000272474"/>
    </source>
</evidence>
<dbReference type="InterPro" id="IPR008949">
    <property type="entry name" value="Isoprenoid_synthase_dom_sf"/>
</dbReference>
<sequence>MPQNLSFHLPFPAGTNPEADRARERHLDWVARLGLVEGAEALLRYRDSRLTDLVAYAYPDAAGEDLDLVTDAVCLGFPLDDEFDGPLGRQPRHAALLSAELAAIPYREPGARPRLDTPLTRAYTDVWRRSAAGMSAAWRARAAANYARFFRSYVQETHNRSQGVTLDEDSYVALRRQAVGTAPCFDLIERAGHFEVPPRAYCSREVQALTRCAGDVVFLCNDVHSVEREEAQGDPHNLVLIRQRALGCDRAEALRQVAAEIRSRVRLFVSLTAALPARHAEWRLDARGRTDLARYLAGLGTWMTANQRWGVATARYAERSRSA</sequence>
<evidence type="ECO:0000313" key="3">
    <source>
        <dbReference type="EMBL" id="RKN45936.1"/>
    </source>
</evidence>
<name>A0A3A9ZFC5_9ACTN</name>
<dbReference type="PANTHER" id="PTHR35201:SF4">
    <property type="entry name" value="BETA-PINACENE SYNTHASE-RELATED"/>
    <property type="match status" value="1"/>
</dbReference>
<dbReference type="SUPFAM" id="SSF48576">
    <property type="entry name" value="Terpenoid synthases"/>
    <property type="match status" value="1"/>
</dbReference>
<dbReference type="SFLD" id="SFLDS00005">
    <property type="entry name" value="Isoprenoid_Synthase_Type_I"/>
    <property type="match status" value="1"/>
</dbReference>
<organism evidence="3 4">
    <name type="scientific">Streptomyces hoynatensis</name>
    <dbReference type="NCBI Taxonomy" id="1141874"/>
    <lineage>
        <taxon>Bacteria</taxon>
        <taxon>Bacillati</taxon>
        <taxon>Actinomycetota</taxon>
        <taxon>Actinomycetes</taxon>
        <taxon>Kitasatosporales</taxon>
        <taxon>Streptomycetaceae</taxon>
        <taxon>Streptomyces</taxon>
    </lineage>
</organism>
<evidence type="ECO:0000256" key="1">
    <source>
        <dbReference type="ARBA" id="ARBA00023239"/>
    </source>
</evidence>
<dbReference type="GO" id="GO:0010333">
    <property type="term" value="F:terpene synthase activity"/>
    <property type="evidence" value="ECO:0007669"/>
    <property type="project" value="InterPro"/>
</dbReference>
<keyword evidence="2" id="KW-0460">Magnesium</keyword>
<gene>
    <name evidence="3" type="ORF">D7294_05780</name>
</gene>
<proteinExistence type="inferred from homology"/>
<reference evidence="3 4" key="1">
    <citation type="journal article" date="2014" name="Int. J. Syst. Evol. Microbiol.">
        <title>Streptomyces hoynatensis sp. nov., isolated from deep marine sediment.</title>
        <authorList>
            <person name="Veyisoglu A."/>
            <person name="Sahin N."/>
        </authorList>
    </citation>
    <scope>NUCLEOTIDE SEQUENCE [LARGE SCALE GENOMIC DNA]</scope>
    <source>
        <strain evidence="3 4">KCTC 29097</strain>
    </source>
</reference>
<dbReference type="Proteomes" id="UP000272474">
    <property type="component" value="Unassembled WGS sequence"/>
</dbReference>
<dbReference type="GO" id="GO:0046872">
    <property type="term" value="F:metal ion binding"/>
    <property type="evidence" value="ECO:0007669"/>
    <property type="project" value="UniProtKB-KW"/>
</dbReference>